<organism evidence="1 2">
    <name type="scientific">Suillus fuscotomentosus</name>
    <dbReference type="NCBI Taxonomy" id="1912939"/>
    <lineage>
        <taxon>Eukaryota</taxon>
        <taxon>Fungi</taxon>
        <taxon>Dikarya</taxon>
        <taxon>Basidiomycota</taxon>
        <taxon>Agaricomycotina</taxon>
        <taxon>Agaricomycetes</taxon>
        <taxon>Agaricomycetidae</taxon>
        <taxon>Boletales</taxon>
        <taxon>Suillineae</taxon>
        <taxon>Suillaceae</taxon>
        <taxon>Suillus</taxon>
    </lineage>
</organism>
<dbReference type="EMBL" id="JABBWK010000024">
    <property type="protein sequence ID" value="KAG1900981.1"/>
    <property type="molecule type" value="Genomic_DNA"/>
</dbReference>
<sequence length="190" mass="21323">MLAKPINILPKFRYSIKMAMKLPVCAVCCLQLLGLSFVRIFPMPIRLNIFMEGLSLMSTLRYLTTATFLIPPRIFTSIRTFVSEHGILDRGALFPSNGLMIRGGMDTYCKGNKARPVWRDLSSIDRAVASRYRGLALVPLAVLPVTMATARRYFSMFLMATGYCSMFNLSELVTAVCVFFRFYSSIDLGG</sequence>
<dbReference type="Proteomes" id="UP001195769">
    <property type="component" value="Unassembled WGS sequence"/>
</dbReference>
<protein>
    <submittedName>
        <fullName evidence="1">Uncharacterized protein</fullName>
    </submittedName>
</protein>
<proteinExistence type="predicted"/>
<dbReference type="GeneID" id="64665475"/>
<name>A0AAD4E7C2_9AGAM</name>
<evidence type="ECO:0000313" key="1">
    <source>
        <dbReference type="EMBL" id="KAG1900981.1"/>
    </source>
</evidence>
<reference evidence="1" key="1">
    <citation type="journal article" date="2020" name="New Phytol.">
        <title>Comparative genomics reveals dynamic genome evolution in host specialist ectomycorrhizal fungi.</title>
        <authorList>
            <person name="Lofgren L.A."/>
            <person name="Nguyen N.H."/>
            <person name="Vilgalys R."/>
            <person name="Ruytinx J."/>
            <person name="Liao H.L."/>
            <person name="Branco S."/>
            <person name="Kuo A."/>
            <person name="LaButti K."/>
            <person name="Lipzen A."/>
            <person name="Andreopoulos W."/>
            <person name="Pangilinan J."/>
            <person name="Riley R."/>
            <person name="Hundley H."/>
            <person name="Na H."/>
            <person name="Barry K."/>
            <person name="Grigoriev I.V."/>
            <person name="Stajich J.E."/>
            <person name="Kennedy P.G."/>
        </authorList>
    </citation>
    <scope>NUCLEOTIDE SEQUENCE</scope>
    <source>
        <strain evidence="1">FC203</strain>
    </source>
</reference>
<dbReference type="RefSeq" id="XP_041226557.1">
    <property type="nucleotide sequence ID" value="XM_041371177.1"/>
</dbReference>
<accession>A0AAD4E7C2</accession>
<gene>
    <name evidence="1" type="ORF">F5891DRAFT_276278</name>
</gene>
<dbReference type="AlphaFoldDB" id="A0AAD4E7C2"/>
<comment type="caution">
    <text evidence="1">The sequence shown here is derived from an EMBL/GenBank/DDBJ whole genome shotgun (WGS) entry which is preliminary data.</text>
</comment>
<evidence type="ECO:0000313" key="2">
    <source>
        <dbReference type="Proteomes" id="UP001195769"/>
    </source>
</evidence>
<keyword evidence="2" id="KW-1185">Reference proteome</keyword>